<dbReference type="AlphaFoldDB" id="A0A151RI52"/>
<feature type="non-terminal residue" evidence="1">
    <location>
        <position position="1"/>
    </location>
</feature>
<organism evidence="1 2">
    <name type="scientific">Cajanus cajan</name>
    <name type="common">Pigeon pea</name>
    <name type="synonym">Cajanus indicus</name>
    <dbReference type="NCBI Taxonomy" id="3821"/>
    <lineage>
        <taxon>Eukaryota</taxon>
        <taxon>Viridiplantae</taxon>
        <taxon>Streptophyta</taxon>
        <taxon>Embryophyta</taxon>
        <taxon>Tracheophyta</taxon>
        <taxon>Spermatophyta</taxon>
        <taxon>Magnoliopsida</taxon>
        <taxon>eudicotyledons</taxon>
        <taxon>Gunneridae</taxon>
        <taxon>Pentapetalae</taxon>
        <taxon>rosids</taxon>
        <taxon>fabids</taxon>
        <taxon>Fabales</taxon>
        <taxon>Fabaceae</taxon>
        <taxon>Papilionoideae</taxon>
        <taxon>50 kb inversion clade</taxon>
        <taxon>NPAAA clade</taxon>
        <taxon>indigoferoid/millettioid clade</taxon>
        <taxon>Phaseoleae</taxon>
        <taxon>Cajanus</taxon>
    </lineage>
</organism>
<dbReference type="EMBL" id="KQ483726">
    <property type="protein sequence ID" value="KYP42237.1"/>
    <property type="molecule type" value="Genomic_DNA"/>
</dbReference>
<dbReference type="Proteomes" id="UP000075243">
    <property type="component" value="Unassembled WGS sequence"/>
</dbReference>
<keyword evidence="2" id="KW-1185">Reference proteome</keyword>
<proteinExistence type="predicted"/>
<evidence type="ECO:0000313" key="1">
    <source>
        <dbReference type="EMBL" id="KYP42237.1"/>
    </source>
</evidence>
<reference evidence="1" key="1">
    <citation type="journal article" date="2012" name="Nat. Biotechnol.">
        <title>Draft genome sequence of pigeonpea (Cajanus cajan), an orphan legume crop of resource-poor farmers.</title>
        <authorList>
            <person name="Varshney R.K."/>
            <person name="Chen W."/>
            <person name="Li Y."/>
            <person name="Bharti A.K."/>
            <person name="Saxena R.K."/>
            <person name="Schlueter J.A."/>
            <person name="Donoghue M.T."/>
            <person name="Azam S."/>
            <person name="Fan G."/>
            <person name="Whaley A.M."/>
            <person name="Farmer A.D."/>
            <person name="Sheridan J."/>
            <person name="Iwata A."/>
            <person name="Tuteja R."/>
            <person name="Penmetsa R.V."/>
            <person name="Wu W."/>
            <person name="Upadhyaya H.D."/>
            <person name="Yang S.P."/>
            <person name="Shah T."/>
            <person name="Saxena K.B."/>
            <person name="Michael T."/>
            <person name="McCombie W.R."/>
            <person name="Yang B."/>
            <person name="Zhang G."/>
            <person name="Yang H."/>
            <person name="Wang J."/>
            <person name="Spillane C."/>
            <person name="Cook D.R."/>
            <person name="May G.D."/>
            <person name="Xu X."/>
            <person name="Jackson S.A."/>
        </authorList>
    </citation>
    <scope>NUCLEOTIDE SEQUENCE [LARGE SCALE GENOMIC DNA]</scope>
</reference>
<name>A0A151RI52_CAJCA</name>
<dbReference type="Gramene" id="C.cajan_32068.t">
    <property type="protein sequence ID" value="C.cajan_32068.t.cds1"/>
    <property type="gene ID" value="C.cajan_32068"/>
</dbReference>
<gene>
    <name evidence="1" type="ORF">KK1_036377</name>
</gene>
<sequence length="69" mass="8084">YVMQTMKLPCSICDKVNKKCSDHEREIHMVVWDNICKPKEYGGLGLRKDKGYEKCLYVKSFAEVVHPTY</sequence>
<evidence type="ECO:0000313" key="2">
    <source>
        <dbReference type="Proteomes" id="UP000075243"/>
    </source>
</evidence>
<accession>A0A151RI52</accession>
<protein>
    <submittedName>
        <fullName evidence="1">Uncharacterized protein</fullName>
    </submittedName>
</protein>